<evidence type="ECO:0000313" key="2">
    <source>
        <dbReference type="Proteomes" id="UP000077349"/>
    </source>
</evidence>
<name>A0A177FXS0_9PROT</name>
<organism evidence="1 2">
    <name type="scientific">Acetobacter malorum</name>
    <dbReference type="NCBI Taxonomy" id="178901"/>
    <lineage>
        <taxon>Bacteria</taxon>
        <taxon>Pseudomonadati</taxon>
        <taxon>Pseudomonadota</taxon>
        <taxon>Alphaproteobacteria</taxon>
        <taxon>Acetobacterales</taxon>
        <taxon>Acetobacteraceae</taxon>
        <taxon>Acetobacter</taxon>
    </lineage>
</organism>
<reference evidence="1 2" key="1">
    <citation type="submission" date="2016-03" db="EMBL/GenBank/DDBJ databases">
        <title>Draft genome sequence of Acetobacter malorum CECT 7742, a strain isolated from strawberry vinegar.</title>
        <authorList>
            <person name="Sainz F."/>
            <person name="Mas A."/>
            <person name="Torija M.J."/>
        </authorList>
    </citation>
    <scope>NUCLEOTIDE SEQUENCE [LARGE SCALE GENOMIC DNA]</scope>
    <source>
        <strain evidence="1 2">CECT 7742</strain>
    </source>
</reference>
<dbReference type="EMBL" id="LVHD01000270">
    <property type="protein sequence ID" value="OAG72812.1"/>
    <property type="molecule type" value="Genomic_DNA"/>
</dbReference>
<sequence>MASRFLPFLTSKTAADWHPVIKPFKSLAARCGLCQHIRYPCPSGRSFHQGTINFQRRAPFGYSQQHRPGTIHARDLNIAAIPRNGRVHKHLVLVRVIQCFVSKIVSKNQREPHTTDLHYLIAGIGYGKL</sequence>
<proteinExistence type="predicted"/>
<gene>
    <name evidence="1" type="ORF">Amal_04021</name>
</gene>
<dbReference type="AlphaFoldDB" id="A0A177FXS0"/>
<accession>A0A177FXS0</accession>
<comment type="caution">
    <text evidence="1">The sequence shown here is derived from an EMBL/GenBank/DDBJ whole genome shotgun (WGS) entry which is preliminary data.</text>
</comment>
<dbReference type="Proteomes" id="UP000077349">
    <property type="component" value="Unassembled WGS sequence"/>
</dbReference>
<protein>
    <submittedName>
        <fullName evidence="1">Uncharacterized protein</fullName>
    </submittedName>
</protein>
<evidence type="ECO:0000313" key="1">
    <source>
        <dbReference type="EMBL" id="OAG72812.1"/>
    </source>
</evidence>